<dbReference type="InterPro" id="IPR050235">
    <property type="entry name" value="CK1_Ser-Thr_kinase"/>
</dbReference>
<dbReference type="PROSITE" id="PS00107">
    <property type="entry name" value="PROTEIN_KINASE_ATP"/>
    <property type="match status" value="1"/>
</dbReference>
<keyword evidence="2" id="KW-0547">Nucleotide-binding</keyword>
<organism evidence="5">
    <name type="scientific">viral metagenome</name>
    <dbReference type="NCBI Taxonomy" id="1070528"/>
    <lineage>
        <taxon>unclassified sequences</taxon>
        <taxon>metagenomes</taxon>
        <taxon>organismal metagenomes</taxon>
    </lineage>
</organism>
<dbReference type="InterPro" id="IPR008271">
    <property type="entry name" value="Ser/Thr_kinase_AS"/>
</dbReference>
<feature type="domain" description="Protein kinase" evidence="4">
    <location>
        <begin position="36"/>
        <end position="298"/>
    </location>
</feature>
<protein>
    <recommendedName>
        <fullName evidence="1">non-specific serine/threonine protein kinase</fullName>
        <ecNumber evidence="1">2.7.11.1</ecNumber>
    </recommendedName>
</protein>
<keyword evidence="3" id="KW-0067">ATP-binding</keyword>
<dbReference type="InterPro" id="IPR000719">
    <property type="entry name" value="Prot_kinase_dom"/>
</dbReference>
<evidence type="ECO:0000256" key="3">
    <source>
        <dbReference type="ARBA" id="ARBA00022840"/>
    </source>
</evidence>
<dbReference type="InterPro" id="IPR011009">
    <property type="entry name" value="Kinase-like_dom_sf"/>
</dbReference>
<dbReference type="PANTHER" id="PTHR11909">
    <property type="entry name" value="CASEIN KINASE-RELATED"/>
    <property type="match status" value="1"/>
</dbReference>
<evidence type="ECO:0000313" key="5">
    <source>
        <dbReference type="EMBL" id="QHT11823.1"/>
    </source>
</evidence>
<dbReference type="GO" id="GO:0005524">
    <property type="term" value="F:ATP binding"/>
    <property type="evidence" value="ECO:0007669"/>
    <property type="project" value="UniProtKB-KW"/>
</dbReference>
<dbReference type="InterPro" id="IPR017441">
    <property type="entry name" value="Protein_kinase_ATP_BS"/>
</dbReference>
<accession>A0A6C0D5T6</accession>
<dbReference type="AlphaFoldDB" id="A0A6C0D5T6"/>
<sequence length="298" mass="35380">MTNIFHLYMWEFHSNIVYKLYIQYLLLYYNNHMNNYDIIKQIGKGKFGTVYMAKHKKNTDCVAIKCESVDNHYKSIKHEATILNYLYRCGCRCIPKVLYYGIHENQVCLIMKYFTVSLEDYIKTNKMHIKQLNRVMIGCINVISSIHKHSILHRDIKPANFMFWEKQLFLIDFGMAISIPEDICEDPIKEHIVGTPKYVSYFIHEGYESKPRDDLISLGYAYMSFLSGGLPWSTHDNKESSIALTHISHPDNVFRKNAKTWENMKTYCEKIPDLLRYFEYCYHIESDIEYNLLCDLFL</sequence>
<evidence type="ECO:0000259" key="4">
    <source>
        <dbReference type="PROSITE" id="PS50011"/>
    </source>
</evidence>
<evidence type="ECO:0000256" key="1">
    <source>
        <dbReference type="ARBA" id="ARBA00012513"/>
    </source>
</evidence>
<dbReference type="EC" id="2.7.11.1" evidence="1"/>
<dbReference type="Pfam" id="PF00069">
    <property type="entry name" value="Pkinase"/>
    <property type="match status" value="1"/>
</dbReference>
<name>A0A6C0D5T6_9ZZZZ</name>
<dbReference type="PROSITE" id="PS00108">
    <property type="entry name" value="PROTEIN_KINASE_ST"/>
    <property type="match status" value="1"/>
</dbReference>
<proteinExistence type="predicted"/>
<dbReference type="PROSITE" id="PS50011">
    <property type="entry name" value="PROTEIN_KINASE_DOM"/>
    <property type="match status" value="1"/>
</dbReference>
<reference evidence="5" key="1">
    <citation type="journal article" date="2020" name="Nature">
        <title>Giant virus diversity and host interactions through global metagenomics.</title>
        <authorList>
            <person name="Schulz F."/>
            <person name="Roux S."/>
            <person name="Paez-Espino D."/>
            <person name="Jungbluth S."/>
            <person name="Walsh D.A."/>
            <person name="Denef V.J."/>
            <person name="McMahon K.D."/>
            <person name="Konstantinidis K.T."/>
            <person name="Eloe-Fadrosh E.A."/>
            <person name="Kyrpides N.C."/>
            <person name="Woyke T."/>
        </authorList>
    </citation>
    <scope>NUCLEOTIDE SEQUENCE</scope>
    <source>
        <strain evidence="5">GVMAG-M-3300023174-124</strain>
    </source>
</reference>
<dbReference type="SUPFAM" id="SSF56112">
    <property type="entry name" value="Protein kinase-like (PK-like)"/>
    <property type="match status" value="1"/>
</dbReference>
<dbReference type="SMART" id="SM00220">
    <property type="entry name" value="S_TKc"/>
    <property type="match status" value="1"/>
</dbReference>
<dbReference type="GO" id="GO:0004674">
    <property type="term" value="F:protein serine/threonine kinase activity"/>
    <property type="evidence" value="ECO:0007669"/>
    <property type="project" value="UniProtKB-EC"/>
</dbReference>
<evidence type="ECO:0000256" key="2">
    <source>
        <dbReference type="ARBA" id="ARBA00022741"/>
    </source>
</evidence>
<dbReference type="Gene3D" id="1.10.510.10">
    <property type="entry name" value="Transferase(Phosphotransferase) domain 1"/>
    <property type="match status" value="1"/>
</dbReference>
<dbReference type="EMBL" id="MN739538">
    <property type="protein sequence ID" value="QHT11823.1"/>
    <property type="molecule type" value="Genomic_DNA"/>
</dbReference>